<evidence type="ECO:0000313" key="6">
    <source>
        <dbReference type="RefSeq" id="XP_003746863.2"/>
    </source>
</evidence>
<dbReference type="InterPro" id="IPR007243">
    <property type="entry name" value="Atg6/Beclin"/>
</dbReference>
<dbReference type="GO" id="GO:0030674">
    <property type="term" value="F:protein-macromolecule adaptor activity"/>
    <property type="evidence" value="ECO:0007669"/>
    <property type="project" value="TreeGrafter"/>
</dbReference>
<dbReference type="Proteomes" id="UP000694867">
    <property type="component" value="Unplaced"/>
</dbReference>
<dbReference type="RefSeq" id="XP_003746863.2">
    <property type="nucleotide sequence ID" value="XM_003746815.2"/>
</dbReference>
<evidence type="ECO:0000313" key="5">
    <source>
        <dbReference type="Proteomes" id="UP000694867"/>
    </source>
</evidence>
<evidence type="ECO:0000259" key="4">
    <source>
        <dbReference type="Pfam" id="PF17675"/>
    </source>
</evidence>
<name>A0AAJ6W076_9ACAR</name>
<dbReference type="GO" id="GO:0034271">
    <property type="term" value="C:phosphatidylinositol 3-kinase complex, class III, type I"/>
    <property type="evidence" value="ECO:0007669"/>
    <property type="project" value="TreeGrafter"/>
</dbReference>
<dbReference type="PANTHER" id="PTHR12768:SF4">
    <property type="entry name" value="BECLIN-1"/>
    <property type="match status" value="1"/>
</dbReference>
<organism evidence="5 6">
    <name type="scientific">Galendromus occidentalis</name>
    <name type="common">western predatory mite</name>
    <dbReference type="NCBI Taxonomy" id="34638"/>
    <lineage>
        <taxon>Eukaryota</taxon>
        <taxon>Metazoa</taxon>
        <taxon>Ecdysozoa</taxon>
        <taxon>Arthropoda</taxon>
        <taxon>Chelicerata</taxon>
        <taxon>Arachnida</taxon>
        <taxon>Acari</taxon>
        <taxon>Parasitiformes</taxon>
        <taxon>Mesostigmata</taxon>
        <taxon>Gamasina</taxon>
        <taxon>Phytoseioidea</taxon>
        <taxon>Phytoseiidae</taxon>
        <taxon>Typhlodrominae</taxon>
        <taxon>Galendromus</taxon>
    </lineage>
</organism>
<feature type="coiled-coil region" evidence="2">
    <location>
        <begin position="108"/>
        <end position="174"/>
    </location>
</feature>
<dbReference type="GO" id="GO:0006995">
    <property type="term" value="P:cellular response to nitrogen starvation"/>
    <property type="evidence" value="ECO:0007669"/>
    <property type="project" value="TreeGrafter"/>
</dbReference>
<dbReference type="InterPro" id="IPR041691">
    <property type="entry name" value="Atg6/beclin_CC"/>
</dbReference>
<dbReference type="PANTHER" id="PTHR12768">
    <property type="entry name" value="BECLIN 1"/>
    <property type="match status" value="1"/>
</dbReference>
<comment type="similarity">
    <text evidence="1">Belongs to the beclin family.</text>
</comment>
<protein>
    <submittedName>
        <fullName evidence="6">Beclin-1</fullName>
    </submittedName>
</protein>
<dbReference type="AlphaFoldDB" id="A0AAJ6W076"/>
<dbReference type="Pfam" id="PF17675">
    <property type="entry name" value="APG6_N"/>
    <property type="match status" value="1"/>
</dbReference>
<dbReference type="GO" id="GO:0045324">
    <property type="term" value="P:late endosome to vacuole transport"/>
    <property type="evidence" value="ECO:0007669"/>
    <property type="project" value="TreeGrafter"/>
</dbReference>
<reference evidence="6" key="1">
    <citation type="submission" date="2025-08" db="UniProtKB">
        <authorList>
            <consortium name="RefSeq"/>
        </authorList>
    </citation>
    <scope>IDENTIFICATION</scope>
</reference>
<dbReference type="KEGG" id="goe:100904288"/>
<dbReference type="GO" id="GO:0034272">
    <property type="term" value="C:phosphatidylinositol 3-kinase complex, class III, type II"/>
    <property type="evidence" value="ECO:0007669"/>
    <property type="project" value="TreeGrafter"/>
</dbReference>
<dbReference type="Gene3D" id="1.10.418.40">
    <property type="entry name" value="Autophagy protein 6/Beclin 1"/>
    <property type="match status" value="1"/>
</dbReference>
<keyword evidence="5" id="KW-1185">Reference proteome</keyword>
<dbReference type="GO" id="GO:0000045">
    <property type="term" value="P:autophagosome assembly"/>
    <property type="evidence" value="ECO:0007669"/>
    <property type="project" value="TreeGrafter"/>
</dbReference>
<proteinExistence type="inferred from homology"/>
<evidence type="ECO:0000256" key="1">
    <source>
        <dbReference type="ARBA" id="ARBA00005965"/>
    </source>
</evidence>
<evidence type="ECO:0000256" key="2">
    <source>
        <dbReference type="SAM" id="Coils"/>
    </source>
</evidence>
<dbReference type="GeneID" id="100904288"/>
<feature type="domain" description="Atg6 BARA" evidence="3">
    <location>
        <begin position="235"/>
        <end position="412"/>
    </location>
</feature>
<gene>
    <name evidence="6" type="primary">LOC100904288</name>
</gene>
<dbReference type="InterPro" id="IPR040455">
    <property type="entry name" value="Atg6_BARA"/>
</dbReference>
<feature type="domain" description="Atg6/beclin coiled-coil" evidence="4">
    <location>
        <begin position="105"/>
        <end position="231"/>
    </location>
</feature>
<dbReference type="GO" id="GO:0000423">
    <property type="term" value="P:mitophagy"/>
    <property type="evidence" value="ECO:0007669"/>
    <property type="project" value="TreeGrafter"/>
</dbReference>
<keyword evidence="2" id="KW-0175">Coiled coil</keyword>
<accession>A0AAJ6W076</accession>
<sequence length="434" mass="50395">MTAKTEVSYCEKCSVPLDFGNAPSIEEDIPINPCPAPERASLAERRAQRRVLGPLSNNTPKKSTAYPTGARKKITPYEAGGFSQHMETTARLKEVLRDSENNELPMCRECVDTLMDFMQEELDAVEKEVAAHKTYLDRLGEPDQEGMEELRAQLEKLHAEERELDGRLSKLQTERDLVFKQRDALLKEKERLEKLEKVEFRNYMLEKELWFVMSDKLTSTENRLEYAKARLMEMKNTSVFDSSFRIRREGALGMINGFRLGKPTREEDAREWWELSMAWGQLTQALFACAKKLDFTLDNYALVPYGDKSYIVAQRARKKLPLYHSIGTGQLFNPEFDSAMEAFLDCLQQFEAEIRRQDRNFTLLHPISGSDIGERDSEDTYSIRYYFNCEEEWNKALRCVMMNVSQILRFVSAKSKREEEFLDFERVPGPGEIR</sequence>
<dbReference type="GO" id="GO:0043548">
    <property type="term" value="F:phosphatidylinositol 3-kinase binding"/>
    <property type="evidence" value="ECO:0007669"/>
    <property type="project" value="TreeGrafter"/>
</dbReference>
<evidence type="ECO:0000259" key="3">
    <source>
        <dbReference type="Pfam" id="PF04111"/>
    </source>
</evidence>
<dbReference type="InterPro" id="IPR038274">
    <property type="entry name" value="Atg6/Beclin_C_sf"/>
</dbReference>
<dbReference type="GO" id="GO:0000407">
    <property type="term" value="C:phagophore assembly site"/>
    <property type="evidence" value="ECO:0007669"/>
    <property type="project" value="TreeGrafter"/>
</dbReference>
<dbReference type="Pfam" id="PF04111">
    <property type="entry name" value="APG6"/>
    <property type="match status" value="1"/>
</dbReference>